<dbReference type="InterPro" id="IPR000835">
    <property type="entry name" value="HTH_MarR-typ"/>
</dbReference>
<keyword evidence="3" id="KW-1185">Reference proteome</keyword>
<gene>
    <name evidence="2" type="ORF">CRN84_23850</name>
</gene>
<dbReference type="InterPro" id="IPR036390">
    <property type="entry name" value="WH_DNA-bd_sf"/>
</dbReference>
<evidence type="ECO:0000313" key="3">
    <source>
        <dbReference type="Proteomes" id="UP000224974"/>
    </source>
</evidence>
<dbReference type="SUPFAM" id="SSF46785">
    <property type="entry name" value="Winged helix' DNA-binding domain"/>
    <property type="match status" value="1"/>
</dbReference>
<dbReference type="GO" id="GO:0003700">
    <property type="term" value="F:DNA-binding transcription factor activity"/>
    <property type="evidence" value="ECO:0007669"/>
    <property type="project" value="InterPro"/>
</dbReference>
<evidence type="ECO:0000259" key="1">
    <source>
        <dbReference type="PROSITE" id="PS50995"/>
    </source>
</evidence>
<protein>
    <recommendedName>
        <fullName evidence="1">HTH marR-type domain-containing protein</fullName>
    </recommendedName>
</protein>
<dbReference type="RefSeq" id="WP_051323325.1">
    <property type="nucleotide sequence ID" value="NZ_PDDX01000001.1"/>
</dbReference>
<dbReference type="AlphaFoldDB" id="A0A2C6DLL9"/>
<comment type="caution">
    <text evidence="2">The sequence shown here is derived from an EMBL/GenBank/DDBJ whole genome shotgun (WGS) entry which is preliminary data.</text>
</comment>
<sequence>MDGNELIIRIKPLNDRRKPHESLTEKGKEVYQHAREHIEIGYQLIEPHLSSEKLAELMILLEQLTAIGDINGEGINE</sequence>
<proteinExistence type="predicted"/>
<feature type="domain" description="HTH marR-type" evidence="1">
    <location>
        <begin position="1"/>
        <end position="66"/>
    </location>
</feature>
<dbReference type="Proteomes" id="UP000224974">
    <property type="component" value="Unassembled WGS sequence"/>
</dbReference>
<name>A0A2C6DLL9_9GAMM</name>
<dbReference type="OrthoDB" id="8588347at2"/>
<dbReference type="STRING" id="1111728.GCA_000427805_02175"/>
<reference evidence="3" key="1">
    <citation type="submission" date="2017-09" db="EMBL/GenBank/DDBJ databases">
        <title>FDA dAtabase for Regulatory Grade micrObial Sequences (FDA-ARGOS): Supporting development and validation of Infectious Disease Dx tests.</title>
        <authorList>
            <person name="Minogue T."/>
            <person name="Wolcott M."/>
            <person name="Wasieloski L."/>
            <person name="Aguilar W."/>
            <person name="Moore D."/>
            <person name="Tallon L."/>
            <person name="Sadzewicz L."/>
            <person name="Ott S."/>
            <person name="Zhao X."/>
            <person name="Nagaraj S."/>
            <person name="Vavikolanu K."/>
            <person name="Aluvathingal J."/>
            <person name="Nadendla S."/>
            <person name="Sichtig H."/>
        </authorList>
    </citation>
    <scope>NUCLEOTIDE SEQUENCE [LARGE SCALE GENOMIC DNA]</scope>
    <source>
        <strain evidence="3">FDAARGOS_387</strain>
    </source>
</reference>
<dbReference type="PROSITE" id="PS50995">
    <property type="entry name" value="HTH_MARR_2"/>
    <property type="match status" value="1"/>
</dbReference>
<accession>A0A2C6DLL9</accession>
<dbReference type="InterPro" id="IPR036388">
    <property type="entry name" value="WH-like_DNA-bd_sf"/>
</dbReference>
<dbReference type="EMBL" id="PDDX01000001">
    <property type="protein sequence ID" value="PHI32136.1"/>
    <property type="molecule type" value="Genomic_DNA"/>
</dbReference>
<dbReference type="Gene3D" id="1.10.10.10">
    <property type="entry name" value="Winged helix-like DNA-binding domain superfamily/Winged helix DNA-binding domain"/>
    <property type="match status" value="1"/>
</dbReference>
<evidence type="ECO:0000313" key="2">
    <source>
        <dbReference type="EMBL" id="PHI32136.1"/>
    </source>
</evidence>
<organism evidence="2 3">
    <name type="scientific">Budvicia aquatica</name>
    <dbReference type="NCBI Taxonomy" id="82979"/>
    <lineage>
        <taxon>Bacteria</taxon>
        <taxon>Pseudomonadati</taxon>
        <taxon>Pseudomonadota</taxon>
        <taxon>Gammaproteobacteria</taxon>
        <taxon>Enterobacterales</taxon>
        <taxon>Budviciaceae</taxon>
        <taxon>Budvicia</taxon>
    </lineage>
</organism>